<organism evidence="1 2">
    <name type="scientific">Dovyalis caffra</name>
    <dbReference type="NCBI Taxonomy" id="77055"/>
    <lineage>
        <taxon>Eukaryota</taxon>
        <taxon>Viridiplantae</taxon>
        <taxon>Streptophyta</taxon>
        <taxon>Embryophyta</taxon>
        <taxon>Tracheophyta</taxon>
        <taxon>Spermatophyta</taxon>
        <taxon>Magnoliopsida</taxon>
        <taxon>eudicotyledons</taxon>
        <taxon>Gunneridae</taxon>
        <taxon>Pentapetalae</taxon>
        <taxon>rosids</taxon>
        <taxon>fabids</taxon>
        <taxon>Malpighiales</taxon>
        <taxon>Salicaceae</taxon>
        <taxon>Flacourtieae</taxon>
        <taxon>Dovyalis</taxon>
    </lineage>
</organism>
<reference evidence="1 2" key="1">
    <citation type="submission" date="2024-01" db="EMBL/GenBank/DDBJ databases">
        <authorList>
            <person name="Waweru B."/>
        </authorList>
    </citation>
    <scope>NUCLEOTIDE SEQUENCE [LARGE SCALE GENOMIC DNA]</scope>
</reference>
<dbReference type="Proteomes" id="UP001314170">
    <property type="component" value="Unassembled WGS sequence"/>
</dbReference>
<comment type="caution">
    <text evidence="1">The sequence shown here is derived from an EMBL/GenBank/DDBJ whole genome shotgun (WGS) entry which is preliminary data.</text>
</comment>
<evidence type="ECO:0000313" key="2">
    <source>
        <dbReference type="Proteomes" id="UP001314170"/>
    </source>
</evidence>
<proteinExistence type="predicted"/>
<keyword evidence="2" id="KW-1185">Reference proteome</keyword>
<accession>A0AAV1RZR7</accession>
<dbReference type="AlphaFoldDB" id="A0AAV1RZR7"/>
<name>A0AAV1RZR7_9ROSI</name>
<sequence>MELYVDFYMEILKMKILKMKMPSDDVMYWSYFKKLAAPFVYCSTQHVHLRLFLIGLEHKYRQQSEVDKLELLRQVKLVLYIHMVYDEDAAERFRRLEGQREEVDSDKL</sequence>
<dbReference type="EMBL" id="CAWUPB010001160">
    <property type="protein sequence ID" value="CAK7340839.1"/>
    <property type="molecule type" value="Genomic_DNA"/>
</dbReference>
<gene>
    <name evidence="1" type="ORF">DCAF_LOCUS15928</name>
</gene>
<evidence type="ECO:0000313" key="1">
    <source>
        <dbReference type="EMBL" id="CAK7340839.1"/>
    </source>
</evidence>
<protein>
    <submittedName>
        <fullName evidence="1">Uncharacterized protein</fullName>
    </submittedName>
</protein>